<dbReference type="Gene3D" id="2.40.320.10">
    <property type="entry name" value="Hypothetical Protein Pfu-838710-001"/>
    <property type="match status" value="1"/>
</dbReference>
<evidence type="ECO:0000259" key="1">
    <source>
        <dbReference type="PROSITE" id="PS51707"/>
    </source>
</evidence>
<dbReference type="AlphaFoldDB" id="A0A7T3DCT0"/>
<reference evidence="2 3" key="1">
    <citation type="submission" date="2020-12" db="EMBL/GenBank/DDBJ databases">
        <title>FDA dAtabase for Regulatory Grade micrObial Sequences (FDA-ARGOS): Supporting development and validation of Infectious Disease Dx tests.</title>
        <authorList>
            <person name="Sproer C."/>
            <person name="Gronow S."/>
            <person name="Severitt S."/>
            <person name="Schroder I."/>
            <person name="Tallon L."/>
            <person name="Sadzewicz L."/>
            <person name="Zhao X."/>
            <person name="Boylan J."/>
            <person name="Ott S."/>
            <person name="Bowen H."/>
            <person name="Vavikolanu K."/>
            <person name="Mehta A."/>
            <person name="Aluvathingal J."/>
            <person name="Nadendla S."/>
            <person name="Lowell S."/>
            <person name="Myers T."/>
            <person name="Yan Y."/>
            <person name="Sichtig H."/>
        </authorList>
    </citation>
    <scope>NUCLEOTIDE SEQUENCE [LARGE SCALE GENOMIC DNA]</scope>
    <source>
        <strain evidence="2 3">FDAARGOS_890</strain>
    </source>
</reference>
<dbReference type="PROSITE" id="PS51707">
    <property type="entry name" value="CYTH"/>
    <property type="match status" value="1"/>
</dbReference>
<accession>A0A7T3DCT0</accession>
<gene>
    <name evidence="2" type="ORF">I6G47_25065</name>
</gene>
<name>A0A7T3DCT0_9BURK</name>
<dbReference type="SUPFAM" id="SSF53448">
    <property type="entry name" value="Nucleotide-diphospho-sugar transferases"/>
    <property type="match status" value="1"/>
</dbReference>
<dbReference type="KEGG" id="dla:I6G47_25065"/>
<dbReference type="SUPFAM" id="SSF55154">
    <property type="entry name" value="CYTH-like phosphatases"/>
    <property type="match status" value="1"/>
</dbReference>
<protein>
    <recommendedName>
        <fullName evidence="1">CYTH domain-containing protein</fullName>
    </recommendedName>
</protein>
<dbReference type="InterPro" id="IPR023577">
    <property type="entry name" value="CYTH_domain"/>
</dbReference>
<feature type="domain" description="CYTH" evidence="1">
    <location>
        <begin position="226"/>
        <end position="403"/>
    </location>
</feature>
<organism evidence="2 3">
    <name type="scientific">Delftia lacustris</name>
    <dbReference type="NCBI Taxonomy" id="558537"/>
    <lineage>
        <taxon>Bacteria</taxon>
        <taxon>Pseudomonadati</taxon>
        <taxon>Pseudomonadota</taxon>
        <taxon>Betaproteobacteria</taxon>
        <taxon>Burkholderiales</taxon>
        <taxon>Comamonadaceae</taxon>
        <taxon>Delftia</taxon>
    </lineage>
</organism>
<proteinExistence type="predicted"/>
<dbReference type="Proteomes" id="UP000595064">
    <property type="component" value="Chromosome"/>
</dbReference>
<dbReference type="InterPro" id="IPR029044">
    <property type="entry name" value="Nucleotide-diphossugar_trans"/>
</dbReference>
<evidence type="ECO:0000313" key="2">
    <source>
        <dbReference type="EMBL" id="QPS80241.1"/>
    </source>
</evidence>
<sequence length="410" mass="47056">MIYGLIPIGGQGTRLGLPFSKEMLPQKNYGFYNPVSNHLVQKMLFAGAEKIFFIHGKNTKQDVSEFYSDAQKFVHIEQKELGFAQILRDFYLNSNINDKDQCLFGLPDSIFDGNPFMEMLGNSGICAGLFTTSNSTRVDRLTLCGNRFEVKSAKTENNSERFWGIIKFDGRNLRKFHEEDVFSKTKEIGDILNIYGFNKSHGNNYIDIGTWENYNKYISKTGISPDTEIEKKYLANEVSEQEFIKLFSENSDFSYECVNSSDYYFTPENKKIEFIRYREQPSGATFPSDITVKDSNANSLNRFELTIPLAHEAKTQSVLTLLNLLSSQFDFKIHKDCHIFTSNEAVVVLYSFTVRESVIKLIEIELLQADFNILAKFESKLSLLEGFDVANHVNKSKYRMIKELLHDAPH</sequence>
<dbReference type="Gene3D" id="3.90.550.10">
    <property type="entry name" value="Spore Coat Polysaccharide Biosynthesis Protein SpsA, Chain A"/>
    <property type="match status" value="1"/>
</dbReference>
<keyword evidence="3" id="KW-1185">Reference proteome</keyword>
<dbReference type="RefSeq" id="WP_016454345.1">
    <property type="nucleotide sequence ID" value="NZ_CP065748.1"/>
</dbReference>
<dbReference type="EMBL" id="CP065748">
    <property type="protein sequence ID" value="QPS80241.1"/>
    <property type="molecule type" value="Genomic_DNA"/>
</dbReference>
<dbReference type="InterPro" id="IPR033469">
    <property type="entry name" value="CYTH-like_dom_sf"/>
</dbReference>
<evidence type="ECO:0000313" key="3">
    <source>
        <dbReference type="Proteomes" id="UP000595064"/>
    </source>
</evidence>